<dbReference type="PROSITE" id="PS51257">
    <property type="entry name" value="PROKAR_LIPOPROTEIN"/>
    <property type="match status" value="1"/>
</dbReference>
<organism evidence="3">
    <name type="scientific">freshwater metagenome</name>
    <dbReference type="NCBI Taxonomy" id="449393"/>
    <lineage>
        <taxon>unclassified sequences</taxon>
        <taxon>metagenomes</taxon>
        <taxon>ecological metagenomes</taxon>
    </lineage>
</organism>
<proteinExistence type="predicted"/>
<dbReference type="AlphaFoldDB" id="A0A094PN69"/>
<keyword evidence="1" id="KW-0812">Transmembrane</keyword>
<gene>
    <name evidence="3" type="ORF">GM50_22885</name>
</gene>
<comment type="caution">
    <text evidence="3">The sequence shown here is derived from an EMBL/GenBank/DDBJ whole genome shotgun (WGS) entry which is preliminary data.</text>
</comment>
<dbReference type="InterPro" id="IPR053807">
    <property type="entry name" value="LppM"/>
</dbReference>
<accession>A0A094PN69</accession>
<dbReference type="Pfam" id="PF21946">
    <property type="entry name" value="LppM"/>
    <property type="match status" value="1"/>
</dbReference>
<feature type="domain" description="LppM" evidence="2">
    <location>
        <begin position="27"/>
        <end position="203"/>
    </location>
</feature>
<evidence type="ECO:0000256" key="1">
    <source>
        <dbReference type="SAM" id="Phobius"/>
    </source>
</evidence>
<protein>
    <recommendedName>
        <fullName evidence="2">LppM domain-containing protein</fullName>
    </recommendedName>
</protein>
<evidence type="ECO:0000259" key="2">
    <source>
        <dbReference type="Pfam" id="PF21946"/>
    </source>
</evidence>
<feature type="transmembrane region" description="Helical" evidence="1">
    <location>
        <begin position="210"/>
        <end position="231"/>
    </location>
</feature>
<reference evidence="3" key="1">
    <citation type="submission" date="2014-05" db="EMBL/GenBank/DDBJ databases">
        <title>Key roles for freshwater Actinobacteria revealed by deep metagenomic sequencing.</title>
        <authorList>
            <person name="Ghai R."/>
            <person name="Mizuno C.M."/>
            <person name="Picazo A."/>
            <person name="Camacho A."/>
            <person name="Rodriguez-Valera F."/>
        </authorList>
    </citation>
    <scope>NUCLEOTIDE SEQUENCE</scope>
</reference>
<name>A0A094PN69_9ZZZZ</name>
<evidence type="ECO:0000313" key="3">
    <source>
        <dbReference type="EMBL" id="KGA13190.1"/>
    </source>
</evidence>
<sequence>MSNSAIRKVAASLAAVLSTFLLTGCIKLDMDLTVNKDRTVSGTVVGAVSDYLNSMLEEYGEPGASNDLTSELDTLFDKDTPGVTIKEYKSGGFTGQQYILDHVDISKITGDSKDAESFKIKIDGNKATVSGVLDLSMDDSTSSGLNAFGGDLAKGLFANAQMRIAIRFPGKIISSSGEISSDGKQVVWTPVIGEKNELSATVELPNVKKIITYAAVGLGILLLIAIAFLLGRRGKKQEVEP</sequence>
<keyword evidence="1" id="KW-0472">Membrane</keyword>
<keyword evidence="1" id="KW-1133">Transmembrane helix</keyword>
<dbReference type="EMBL" id="JNSK01000179">
    <property type="protein sequence ID" value="KGA13190.1"/>
    <property type="molecule type" value="Genomic_DNA"/>
</dbReference>